<dbReference type="GO" id="GO:0005525">
    <property type="term" value="F:GTP binding"/>
    <property type="evidence" value="ECO:0007669"/>
    <property type="project" value="InterPro"/>
</dbReference>
<feature type="compositionally biased region" description="Low complexity" evidence="1">
    <location>
        <begin position="627"/>
        <end position="641"/>
    </location>
</feature>
<feature type="compositionally biased region" description="Polar residues" evidence="1">
    <location>
        <begin position="82"/>
        <end position="91"/>
    </location>
</feature>
<feature type="compositionally biased region" description="Polar residues" evidence="1">
    <location>
        <begin position="118"/>
        <end position="133"/>
    </location>
</feature>
<dbReference type="SUPFAM" id="SSF52540">
    <property type="entry name" value="P-loop containing nucleoside triphosphate hydrolases"/>
    <property type="match status" value="1"/>
</dbReference>
<dbReference type="Gene3D" id="3.40.50.300">
    <property type="entry name" value="P-loop containing nucleotide triphosphate hydrolases"/>
    <property type="match status" value="1"/>
</dbReference>
<dbReference type="STRING" id="1423351.A0A074RI76"/>
<protein>
    <submittedName>
        <fullName evidence="3">Putative cytochrome P450 family protein</fullName>
    </submittedName>
</protein>
<feature type="compositionally biased region" description="Basic and acidic residues" evidence="1">
    <location>
        <begin position="1"/>
        <end position="11"/>
    </location>
</feature>
<dbReference type="HOGENOM" id="CLU_000401_0_0_1"/>
<dbReference type="EMBL" id="AZST01001075">
    <property type="protein sequence ID" value="KEP46494.1"/>
    <property type="molecule type" value="Genomic_DNA"/>
</dbReference>
<name>A0A074RI76_9AGAM</name>
<organism evidence="3 4">
    <name type="scientific">Rhizoctonia solani 123E</name>
    <dbReference type="NCBI Taxonomy" id="1423351"/>
    <lineage>
        <taxon>Eukaryota</taxon>
        <taxon>Fungi</taxon>
        <taxon>Dikarya</taxon>
        <taxon>Basidiomycota</taxon>
        <taxon>Agaricomycotina</taxon>
        <taxon>Agaricomycetes</taxon>
        <taxon>Cantharellales</taxon>
        <taxon>Ceratobasidiaceae</taxon>
        <taxon>Rhizoctonia</taxon>
    </lineage>
</organism>
<dbReference type="GO" id="GO:0003924">
    <property type="term" value="F:GTPase activity"/>
    <property type="evidence" value="ECO:0007669"/>
    <property type="project" value="InterPro"/>
</dbReference>
<feature type="compositionally biased region" description="Low complexity" evidence="1">
    <location>
        <begin position="31"/>
        <end position="47"/>
    </location>
</feature>
<evidence type="ECO:0000313" key="4">
    <source>
        <dbReference type="Proteomes" id="UP000027456"/>
    </source>
</evidence>
<comment type="caution">
    <text evidence="3">The sequence shown here is derived from an EMBL/GenBank/DDBJ whole genome shotgun (WGS) entry which is preliminary data.</text>
</comment>
<feature type="compositionally biased region" description="Polar residues" evidence="1">
    <location>
        <begin position="2061"/>
        <end position="2078"/>
    </location>
</feature>
<feature type="region of interest" description="Disordered" evidence="1">
    <location>
        <begin position="627"/>
        <end position="657"/>
    </location>
</feature>
<accession>A0A074RI76</accession>
<feature type="compositionally biased region" description="Basic and acidic residues" evidence="1">
    <location>
        <begin position="52"/>
        <end position="76"/>
    </location>
</feature>
<dbReference type="PANTHER" id="PTHR22796">
    <property type="entry name" value="URG4-RELATED"/>
    <property type="match status" value="1"/>
</dbReference>
<gene>
    <name evidence="3" type="ORF">V565_195760</name>
</gene>
<sequence>MSGSSRRRDTQDLFSRGQPRDPGSEALMQYSSTSSRSPTGQSRTQQSASAGPRDDLRADTHISDTSHAFYDSREFTYDTGPPGSSSDSNPYQPFKISGANRHHGHSETSDSDIDMFDANSNLDGRSNPTQQPPVYTEILNQSEPHHEDLSTIVPNWFRLLDLVDEHGSGGIVEKVVIDQTSLHRLLNIVQPGSYDSVSRINFKALDQLSISPVGVYGTQPEIIKFLQKTRYIDENSATLLSRTKSSDDASSALRSGLYLALDPSHQDQGTSKAAYIIYWPEYTTWDDQTASSSVRRNRVTFMRYLNKLAEQTISLVSSAQARALIWDTNAHNKDLPEDQQENDDDARLFDFEVAKSLEQEEDAIGSPGFTAIVESRLLPQANDQADSQVRLVPGEQKTALLVVRNEKEQPEEKHFDSNISPMNLRKMIESKDCPLQLGNLTSTDLEVLAAHGLRSQHKTIFAKYDDQLRGLNADRARLEGADKRHIEDQTNRDKKKIKEEIQHLVRIGYDRVYPSLDLGFDVSHGAEVTALLYQRYPDLNKVTDDIVKKNKLDVVQDKEFQSLKGKWPLLKGYLQKNPNLSRSEHADFINDIINGSTGPQVYAAATPQAPSMFGTFKPSNWGWGSWSRSTESREGSTSATSFLSSPRPARNTGSHISDPEFVSELHLMEKSYPALSVLVQKAHTGLGRNLETLEKKVLTDQLDRIVSMEGQRQKTAASATRDHGHREETRRAFEVVMRKLREAMTTNARQIRHVDWIRSTHGGQHGQYYASNAQFRWGGRVTSLRPAQIRHSIYPLELTEQDSQLCRADEAHVPQPKVDTRHKFEFTLTKGRSVEFMQLIREKCLVVVSERGRTRIFVEDNITIDHAVNATHGKVSLSHDSLGGSRCKFAFDQATRLLAIVHGREDDSKLSIYIFDEFFTNLRSRGSPISLRNWYNHKPIDLKKICFVSGLEEVCLVETSGRARIFSLITQQFRTASLQIDRPIIDAFSAPDGSCLFVVVLGEGSRLHRLLAFHWASFGSNKKGIDSTGLRPCDGYRIATRFDGRGRVHVVSFDAASRAITSAILQITQKATEFSFRSDRDNSRKKATETINNSLIDCHLEVWTRFPVVPAVARNTLTVVNRRPKQLIFASPVGLEDVKDYFARMISTFEATTRKPMGGTLTAIEVKSTSDIDSNIVTEASEFKLGSFIVELLCLIPLHLAVTRENRFIPLKDGVWDPEYERSLLGADVPAIVDALSLGWYESLLQSYMATKPVRVASSMGEQSVGKSYCLNHFADTSFAGSAMRTTEGVWMSCTPTEKYLLVSLDFEGVHSIERSAQEDALLVLFNTAISNLVLFRNNFAMSRDIAGLFTSFQSSATVLDPNVNRGLFNSTLAIIIKDVTNADSKDIVREFSLKFQGIVEKEKDQNFITRLHRGRIQIIPWPVINSPNFYTLFGRLHQRLDQQPFTHGSGGAFLHNLKTLMAKIKTSDWGSMDQNVAAHRAQQLMERLPTALSCGRHEEGPLKNMDADAELETPDYMPLLFVPEFATDNVAEGEVLAEQALRALVQTYAQTIHTRHQVPDASYVETLQKSIDETIEQRVALVQKWVSVNIERFPSGNQDIRNLKSKLQAAFLGMKNVARMCSSGCSSCQLLCLRAYRHSGEHSCGTSHRCIFDCEVADEHLQREPCGLPAGHEGRHMCDVKAHSCGLECHLSSKGGCAQSCIKPLDHEGEHTCSARAHICGKPCDLRNVRQGINGGVYSCPGTCTSLWDESHARHACDNCACPIECVLCRRLCCNTDHFHGLVPGDVHLCGQEHNCTKLCEADGICQIETRPSAIQEQYSGRHETFMYTRLTQVDRRLSCVIPIPPGTLSHEGVHTHDTEQHAFHFCNVRCPNCEYLCGLPYAHGQMLHETSHGSIITTQWVLQSDNDDSDPLYERQGRRSGPRDEGAPMLCNLVCAAQGRHAHIDYCRDPGSCSNNDCEHITERMDPNPDREKDWISHATFWARSGFKDPYPHEDQNEFSKCDVLCAGPEHEASAIAPANPSYCTLPIFHAPEPQHPAVLTGHISIDGHAFDCQKNTLPGTANSLQKPRSSFMNQHGSGGRRAIY</sequence>
<feature type="region of interest" description="Disordered" evidence="1">
    <location>
        <begin position="2061"/>
        <end position="2087"/>
    </location>
</feature>
<reference evidence="3 4" key="1">
    <citation type="submission" date="2013-12" db="EMBL/GenBank/DDBJ databases">
        <authorList>
            <person name="Cubeta M."/>
            <person name="Pakala S."/>
            <person name="Fedorova N."/>
            <person name="Thomas E."/>
            <person name="Dean R."/>
            <person name="Jabaji S."/>
            <person name="Neate S."/>
            <person name="Toda T."/>
            <person name="Tavantzis S."/>
            <person name="Vilgalys R."/>
            <person name="Bharathan N."/>
            <person name="Pakala S."/>
            <person name="Losada L.S."/>
            <person name="Zafar N."/>
            <person name="Nierman W."/>
        </authorList>
    </citation>
    <scope>NUCLEOTIDE SEQUENCE [LARGE SCALE GENOMIC DNA]</scope>
    <source>
        <strain evidence="3 4">123E</strain>
    </source>
</reference>
<dbReference type="Pfam" id="PF02263">
    <property type="entry name" value="GBP"/>
    <property type="match status" value="1"/>
</dbReference>
<evidence type="ECO:0000259" key="2">
    <source>
        <dbReference type="Pfam" id="PF02263"/>
    </source>
</evidence>
<dbReference type="OrthoDB" id="2343366at2759"/>
<feature type="domain" description="Guanylate-binding protein N-terminal" evidence="2">
    <location>
        <begin position="1248"/>
        <end position="1324"/>
    </location>
</feature>
<proteinExistence type="predicted"/>
<dbReference type="InterPro" id="IPR015894">
    <property type="entry name" value="Guanylate-bd_N"/>
</dbReference>
<keyword evidence="4" id="KW-1185">Reference proteome</keyword>
<evidence type="ECO:0000313" key="3">
    <source>
        <dbReference type="EMBL" id="KEP46494.1"/>
    </source>
</evidence>
<dbReference type="Proteomes" id="UP000027456">
    <property type="component" value="Unassembled WGS sequence"/>
</dbReference>
<feature type="region of interest" description="Disordered" evidence="1">
    <location>
        <begin position="709"/>
        <end position="728"/>
    </location>
</feature>
<evidence type="ECO:0000256" key="1">
    <source>
        <dbReference type="SAM" id="MobiDB-lite"/>
    </source>
</evidence>
<feature type="region of interest" description="Disordered" evidence="1">
    <location>
        <begin position="1"/>
        <end position="133"/>
    </location>
</feature>
<dbReference type="InterPro" id="IPR027417">
    <property type="entry name" value="P-loop_NTPase"/>
</dbReference>
<dbReference type="PANTHER" id="PTHR22796:SF1">
    <property type="entry name" value="VWFA DOMAIN-CONTAINING PROTEIN"/>
    <property type="match status" value="1"/>
</dbReference>